<dbReference type="SUPFAM" id="SSF82704">
    <property type="entry name" value="AlbA-like"/>
    <property type="match status" value="1"/>
</dbReference>
<dbReference type="CTD" id="3772007"/>
<dbReference type="RefSeq" id="XP_011495986.1">
    <property type="nucleotide sequence ID" value="XM_011497684.1"/>
</dbReference>
<dbReference type="Proteomes" id="UP000695007">
    <property type="component" value="Unplaced"/>
</dbReference>
<evidence type="ECO:0000313" key="11">
    <source>
        <dbReference type="Proteomes" id="UP000695007"/>
    </source>
</evidence>
<dbReference type="GO" id="GO:0003676">
    <property type="term" value="F:nucleic acid binding"/>
    <property type="evidence" value="ECO:0007669"/>
    <property type="project" value="InterPro"/>
</dbReference>
<evidence type="ECO:0000256" key="6">
    <source>
        <dbReference type="ARBA" id="ARBA00022694"/>
    </source>
</evidence>
<dbReference type="GO" id="GO:0001682">
    <property type="term" value="P:tRNA 5'-leader removal"/>
    <property type="evidence" value="ECO:0007669"/>
    <property type="project" value="InterPro"/>
</dbReference>
<dbReference type="Gene3D" id="3.30.110.20">
    <property type="entry name" value="Alba-like domain"/>
    <property type="match status" value="1"/>
</dbReference>
<evidence type="ECO:0000256" key="9">
    <source>
        <dbReference type="ARBA" id="ARBA00064615"/>
    </source>
</evidence>
<dbReference type="AlphaFoldDB" id="A0AAJ6YDC9"/>
<evidence type="ECO:0000256" key="8">
    <source>
        <dbReference type="ARBA" id="ARBA00053284"/>
    </source>
</evidence>
<reference evidence="12" key="1">
    <citation type="submission" date="2025-08" db="UniProtKB">
        <authorList>
            <consortium name="RefSeq"/>
        </authorList>
    </citation>
    <scope>IDENTIFICATION</scope>
</reference>
<dbReference type="InterPro" id="IPR014612">
    <property type="entry name" value="Pop7/Rpp20"/>
</dbReference>
<protein>
    <recommendedName>
        <fullName evidence="10">Ribonuclease P protein subunit p20</fullName>
    </recommendedName>
</protein>
<evidence type="ECO:0000256" key="7">
    <source>
        <dbReference type="ARBA" id="ARBA00023242"/>
    </source>
</evidence>
<name>A0AAJ6YDC9_9HYME</name>
<dbReference type="KEGG" id="csol:105360702"/>
<comment type="subcellular location">
    <subcellularLocation>
        <location evidence="1">Cytoplasmic granule</location>
    </subcellularLocation>
    <subcellularLocation>
        <location evidence="2">Nucleus</location>
        <location evidence="2">Nucleolus</location>
    </subcellularLocation>
</comment>
<proteinExistence type="inferred from homology"/>
<keyword evidence="11" id="KW-1185">Reference proteome</keyword>
<dbReference type="PANTHER" id="PTHR15314:SF1">
    <property type="entry name" value="RIBONUCLEASE P PROTEIN SUBUNIT P20"/>
    <property type="match status" value="1"/>
</dbReference>
<evidence type="ECO:0000256" key="1">
    <source>
        <dbReference type="ARBA" id="ARBA00004463"/>
    </source>
</evidence>
<organism evidence="11 12">
    <name type="scientific">Ceratosolen solmsi marchali</name>
    <dbReference type="NCBI Taxonomy" id="326594"/>
    <lineage>
        <taxon>Eukaryota</taxon>
        <taxon>Metazoa</taxon>
        <taxon>Ecdysozoa</taxon>
        <taxon>Arthropoda</taxon>
        <taxon>Hexapoda</taxon>
        <taxon>Insecta</taxon>
        <taxon>Pterygota</taxon>
        <taxon>Neoptera</taxon>
        <taxon>Endopterygota</taxon>
        <taxon>Hymenoptera</taxon>
        <taxon>Apocrita</taxon>
        <taxon>Proctotrupomorpha</taxon>
        <taxon>Chalcidoidea</taxon>
        <taxon>Agaonidae</taxon>
        <taxon>Agaoninae</taxon>
        <taxon>Ceratosolen</taxon>
    </lineage>
</organism>
<comment type="function">
    <text evidence="8">Component of ribonuclease P, a ribonucleoprotein complex that generates mature tRNA molecules by cleaving their 5'-ends. Also a component of the MRP ribonuclease complex, which cleaves pre-rRNA sequences.</text>
</comment>
<keyword evidence="6" id="KW-0819">tRNA processing</keyword>
<sequence length="152" mass="17908">MENQKKKEKLINNFKKKNLNQSKKKLITSNDHILKKRKPLRFHKKKNDIYVNNKTNFKVYLKICEKYLHDSKEVTLHGLGATINRVCNLALYLKKIHCDTLDLDIKTSSINLVDDLEPNKDDADYKINQRLNSAIHIRVFPIELVKPLRIDN</sequence>
<evidence type="ECO:0000256" key="2">
    <source>
        <dbReference type="ARBA" id="ARBA00004604"/>
    </source>
</evidence>
<evidence type="ECO:0000256" key="3">
    <source>
        <dbReference type="ARBA" id="ARBA00008018"/>
    </source>
</evidence>
<gene>
    <name evidence="12" type="primary">LOC105360702</name>
</gene>
<dbReference type="FunFam" id="3.30.110.20:FF:000002">
    <property type="entry name" value="Ribonuclease P protein subunit p20"/>
    <property type="match status" value="1"/>
</dbReference>
<dbReference type="GO" id="GO:0005655">
    <property type="term" value="C:nucleolar ribonuclease P complex"/>
    <property type="evidence" value="ECO:0007669"/>
    <property type="project" value="InterPro"/>
</dbReference>
<evidence type="ECO:0000256" key="10">
    <source>
        <dbReference type="ARBA" id="ARBA00068472"/>
    </source>
</evidence>
<dbReference type="GeneID" id="105360702"/>
<comment type="subunit">
    <text evidence="9">Component of nuclear RNase P and RNase MRP complexes. RNase P consists of a catalytic RNA moiety and 10 different protein chains; POP1, POP4, POP5, POP7, RPP14, RPP21, RPP25, RPP30, RPP38 and RPP40. Within the RNase P complex, POP1, POP7 and RPP25 form the 'finger' subcomplex, POP5, RPP14, RPP40 and homodimeric RPP30 form the 'palm' subcomplex, and RPP21, POP4 and RPP38 form the 'wrist' subcomplex. All subunits of the RNase P complex interact with the catalytic RNA. Several subunits of RNase P are also part of the RNase MRP complex. RNase MRP consists of a catalytic RNA moiety and about 8 protein subunits; POP1, POP7, RPP25, RPP30, RPP38, RPP40 and possibly also POP4 and POP5. Interacts with SMN1. POP7 forms a heterodimer with RPP25 that binds to the P3 stem loop of the catalytic RNA.</text>
</comment>
<dbReference type="GO" id="GO:0006364">
    <property type="term" value="P:rRNA processing"/>
    <property type="evidence" value="ECO:0007669"/>
    <property type="project" value="UniProtKB-KW"/>
</dbReference>
<keyword evidence="4" id="KW-0963">Cytoplasm</keyword>
<dbReference type="PANTHER" id="PTHR15314">
    <property type="entry name" value="RIBONUCLEASE P PROTEIN SUBUNIT P20"/>
    <property type="match status" value="1"/>
</dbReference>
<dbReference type="InterPro" id="IPR036882">
    <property type="entry name" value="Alba-like_dom_sf"/>
</dbReference>
<dbReference type="Pfam" id="PF12328">
    <property type="entry name" value="Rpp20"/>
    <property type="match status" value="1"/>
</dbReference>
<dbReference type="GO" id="GO:0000172">
    <property type="term" value="C:ribonuclease MRP complex"/>
    <property type="evidence" value="ECO:0007669"/>
    <property type="project" value="InterPro"/>
</dbReference>
<keyword evidence="5" id="KW-0698">rRNA processing</keyword>
<comment type="similarity">
    <text evidence="3">Belongs to the histone-like Alba family.</text>
</comment>
<keyword evidence="7" id="KW-0539">Nucleus</keyword>
<evidence type="ECO:0000256" key="5">
    <source>
        <dbReference type="ARBA" id="ARBA00022552"/>
    </source>
</evidence>
<accession>A0AAJ6YDC9</accession>
<evidence type="ECO:0000256" key="4">
    <source>
        <dbReference type="ARBA" id="ARBA00022490"/>
    </source>
</evidence>
<evidence type="ECO:0000313" key="12">
    <source>
        <dbReference type="RefSeq" id="XP_011495986.1"/>
    </source>
</evidence>